<dbReference type="GO" id="GO:0004044">
    <property type="term" value="F:amidophosphoribosyltransferase activity"/>
    <property type="evidence" value="ECO:0007669"/>
    <property type="project" value="UniProtKB-UniRule"/>
</dbReference>
<dbReference type="GO" id="GO:0009113">
    <property type="term" value="P:purine nucleobase biosynthetic process"/>
    <property type="evidence" value="ECO:0007669"/>
    <property type="project" value="UniProtKB-UniRule"/>
</dbReference>
<comment type="pathway">
    <text evidence="1 7 8">Purine metabolism; IMP biosynthesis via de novo pathway; N(1)-(5-phospho-D-ribosyl)glycinamide from 5-phospho-alpha-D-ribose 1-diphosphate: step 1/2.</text>
</comment>
<dbReference type="PIRSF" id="PIRSF000485">
    <property type="entry name" value="Amd_phspho_trans"/>
    <property type="match status" value="1"/>
</dbReference>
<dbReference type="GO" id="GO:0006189">
    <property type="term" value="P:'de novo' IMP biosynthetic process"/>
    <property type="evidence" value="ECO:0007669"/>
    <property type="project" value="UniProtKB-UniRule"/>
</dbReference>
<dbReference type="Pfam" id="PF00156">
    <property type="entry name" value="Pribosyltran"/>
    <property type="match status" value="1"/>
</dbReference>
<dbReference type="InParanoid" id="A0A6N7EUD5"/>
<dbReference type="Pfam" id="PF13522">
    <property type="entry name" value="GATase_6"/>
    <property type="match status" value="1"/>
</dbReference>
<comment type="caution">
    <text evidence="12">The sequence shown here is derived from an EMBL/GenBank/DDBJ whole genome shotgun (WGS) entry which is preliminary data.</text>
</comment>
<dbReference type="EC" id="2.4.2.14" evidence="7"/>
<feature type="active site" description="Nucleophile" evidence="7 9">
    <location>
        <position position="2"/>
    </location>
</feature>
<keyword evidence="6 7" id="KW-0315">Glutamine amidotransferase</keyword>
<comment type="function">
    <text evidence="7">Catalyzes the formation of phosphoribosylamine from phosphoribosylpyrophosphate (PRPP) and glutamine.</text>
</comment>
<evidence type="ECO:0000256" key="7">
    <source>
        <dbReference type="HAMAP-Rule" id="MF_01931"/>
    </source>
</evidence>
<protein>
    <recommendedName>
        <fullName evidence="7">Amidophosphoribosyltransferase</fullName>
        <shortName evidence="7">ATase</shortName>
        <ecNumber evidence="7">2.4.2.14</ecNumber>
    </recommendedName>
    <alternativeName>
        <fullName evidence="7">Glutamine phosphoribosylpyrophosphate amidotransferase</fullName>
        <shortName evidence="7">GPATase</shortName>
    </alternativeName>
</protein>
<evidence type="ECO:0000313" key="12">
    <source>
        <dbReference type="EMBL" id="MPV86171.1"/>
    </source>
</evidence>
<dbReference type="SUPFAM" id="SSF56235">
    <property type="entry name" value="N-terminal nucleophile aminohydrolases (Ntn hydrolases)"/>
    <property type="match status" value="1"/>
</dbReference>
<name>A0A6N7EUD5_9GAMM</name>
<evidence type="ECO:0000256" key="4">
    <source>
        <dbReference type="ARBA" id="ARBA00022679"/>
    </source>
</evidence>
<comment type="caution">
    <text evidence="7">Lacks conserved residue(s) required for the propagation of feature annotation.</text>
</comment>
<comment type="similarity">
    <text evidence="2 7 8">In the C-terminal section; belongs to the purine/pyrimidine phosphoribosyltransferase family.</text>
</comment>
<dbReference type="Gene3D" id="3.40.50.2020">
    <property type="match status" value="1"/>
</dbReference>
<sequence length="506" mass="55737">MCGIVGIVGHSYVNQTIFDALTVLQHRGQDAAGIVTSDGSKFFMRKDVGLVRDSIRTRHMRKLVGNLGIGHVRYPTAGTSDAAEAQPFYVNSPYGIALAHNGNITNSESLLSTINETDMRHINTDSDSEILLNIFAHELQYLGAKKPSADEIFQAVTMLHQRVTGGYAVVALITGFGVVAFRDPHGIRPLVYGCRETPHGTEYMVASESAALDISGFTLVRDVAPGEAIFITKKAELFTQQCALNARSTPCLFEYVYLSRPDSLIDGVSVYHSRMAQGVKLAEKIKRCWPKHDIDVIIPIPETSRTAANEMARHLAIDFREGFVKNHYIGRTFIMPGQAQRQDSVRKKLNPIRAEFEGKNVLLVDDSIVRGTTSKKIVAMAREMGAKKVYFASAAPAVRYPNVYGIDMPSVDELIGHERDDAAIGQAIGADKIIFQDLADLKASVTEFNTDIEAFDTSVFDGHYVTGDIDEAYLKSIADKRSDKKKAQQLEMVYHCDSGGLQQNIE</sequence>
<evidence type="ECO:0000256" key="3">
    <source>
        <dbReference type="ARBA" id="ARBA00022676"/>
    </source>
</evidence>
<feature type="binding site" evidence="7 10">
    <location>
        <position position="365"/>
    </location>
    <ligand>
        <name>Mg(2+)</name>
        <dbReference type="ChEBI" id="CHEBI:18420"/>
    </ligand>
</feature>
<dbReference type="PANTHER" id="PTHR11907">
    <property type="entry name" value="AMIDOPHOSPHORIBOSYLTRANSFERASE"/>
    <property type="match status" value="1"/>
</dbReference>
<evidence type="ECO:0000256" key="9">
    <source>
        <dbReference type="PIRSR" id="PIRSR000485-1"/>
    </source>
</evidence>
<dbReference type="AlphaFoldDB" id="A0A6N7EUD5"/>
<feature type="binding site" evidence="7 10">
    <location>
        <position position="303"/>
    </location>
    <ligand>
        <name>Mg(2+)</name>
        <dbReference type="ChEBI" id="CHEBI:18420"/>
    </ligand>
</feature>
<keyword evidence="7 10" id="KW-0479">Metal-binding</keyword>
<evidence type="ECO:0000256" key="8">
    <source>
        <dbReference type="PIRNR" id="PIRNR000485"/>
    </source>
</evidence>
<comment type="cofactor">
    <cofactor evidence="7 10">
        <name>Mg(2+)</name>
        <dbReference type="ChEBI" id="CHEBI:18420"/>
    </cofactor>
    <text evidence="7 10">Binds 1 Mg(2+) ion per subunit.</text>
</comment>
<proteinExistence type="inferred from homology"/>
<reference evidence="12 13" key="1">
    <citation type="submission" date="2019-10" db="EMBL/GenBank/DDBJ databases">
        <title>Cardiobacteriales fam. a chemoheterotrophic member of the order Cardiobacteriales, and proposal of Cardiobacteriales fam. nov.</title>
        <authorList>
            <person name="Wang C."/>
        </authorList>
    </citation>
    <scope>NUCLEOTIDE SEQUENCE [LARGE SCALE GENOMIC DNA]</scope>
    <source>
        <strain evidence="12 13">ML27</strain>
    </source>
</reference>
<keyword evidence="4 7" id="KW-0808">Transferase</keyword>
<keyword evidence="13" id="KW-1185">Reference proteome</keyword>
<dbReference type="InterPro" id="IPR029055">
    <property type="entry name" value="Ntn_hydrolases_N"/>
</dbReference>
<dbReference type="FunCoup" id="A0A6N7EUD5">
    <property type="interactions" value="496"/>
</dbReference>
<evidence type="ECO:0000256" key="2">
    <source>
        <dbReference type="ARBA" id="ARBA00010138"/>
    </source>
</evidence>
<accession>A0A6N7EUD5</accession>
<dbReference type="InterPro" id="IPR029057">
    <property type="entry name" value="PRTase-like"/>
</dbReference>
<dbReference type="EMBL" id="WHNW01000004">
    <property type="protein sequence ID" value="MPV86171.1"/>
    <property type="molecule type" value="Genomic_DNA"/>
</dbReference>
<dbReference type="InterPro" id="IPR000836">
    <property type="entry name" value="PRTase_dom"/>
</dbReference>
<comment type="catalytic activity">
    <reaction evidence="7 8">
        <text>5-phospho-beta-D-ribosylamine + L-glutamate + diphosphate = 5-phospho-alpha-D-ribose 1-diphosphate + L-glutamine + H2O</text>
        <dbReference type="Rhea" id="RHEA:14905"/>
        <dbReference type="ChEBI" id="CHEBI:15377"/>
        <dbReference type="ChEBI" id="CHEBI:29985"/>
        <dbReference type="ChEBI" id="CHEBI:33019"/>
        <dbReference type="ChEBI" id="CHEBI:58017"/>
        <dbReference type="ChEBI" id="CHEBI:58359"/>
        <dbReference type="ChEBI" id="CHEBI:58681"/>
        <dbReference type="EC" id="2.4.2.14"/>
    </reaction>
</comment>
<dbReference type="UniPathway" id="UPA00074">
    <property type="reaction ID" value="UER00124"/>
</dbReference>
<feature type="binding site" evidence="7 10">
    <location>
        <position position="366"/>
    </location>
    <ligand>
        <name>Mg(2+)</name>
        <dbReference type="ChEBI" id="CHEBI:18420"/>
    </ligand>
</feature>
<keyword evidence="3 7" id="KW-0328">Glycosyltransferase</keyword>
<evidence type="ECO:0000256" key="1">
    <source>
        <dbReference type="ARBA" id="ARBA00005209"/>
    </source>
</evidence>
<dbReference type="CDD" id="cd06223">
    <property type="entry name" value="PRTases_typeI"/>
    <property type="match status" value="1"/>
</dbReference>
<evidence type="ECO:0000256" key="5">
    <source>
        <dbReference type="ARBA" id="ARBA00022755"/>
    </source>
</evidence>
<dbReference type="InterPro" id="IPR035584">
    <property type="entry name" value="PurF_N"/>
</dbReference>
<evidence type="ECO:0000313" key="13">
    <source>
        <dbReference type="Proteomes" id="UP000471298"/>
    </source>
</evidence>
<keyword evidence="7 10" id="KW-0460">Magnesium</keyword>
<organism evidence="12 13">
    <name type="scientific">Ostreibacterium oceani</name>
    <dbReference type="NCBI Taxonomy" id="2654998"/>
    <lineage>
        <taxon>Bacteria</taxon>
        <taxon>Pseudomonadati</taxon>
        <taxon>Pseudomonadota</taxon>
        <taxon>Gammaproteobacteria</taxon>
        <taxon>Cardiobacteriales</taxon>
        <taxon>Ostreibacteriaceae</taxon>
        <taxon>Ostreibacterium</taxon>
    </lineage>
</organism>
<keyword evidence="5 7" id="KW-0658">Purine biosynthesis</keyword>
<evidence type="ECO:0000259" key="11">
    <source>
        <dbReference type="PROSITE" id="PS51278"/>
    </source>
</evidence>
<dbReference type="HAMAP" id="MF_01931">
    <property type="entry name" value="PurF"/>
    <property type="match status" value="1"/>
</dbReference>
<feature type="domain" description="Glutamine amidotransferase type-2" evidence="11">
    <location>
        <begin position="2"/>
        <end position="234"/>
    </location>
</feature>
<dbReference type="InterPro" id="IPR017932">
    <property type="entry name" value="GATase_2_dom"/>
</dbReference>
<dbReference type="PROSITE" id="PS51278">
    <property type="entry name" value="GATASE_TYPE_2"/>
    <property type="match status" value="1"/>
</dbReference>
<dbReference type="RefSeq" id="WP_152810153.1">
    <property type="nucleotide sequence ID" value="NZ_WHNW01000004.1"/>
</dbReference>
<evidence type="ECO:0000256" key="6">
    <source>
        <dbReference type="ARBA" id="ARBA00022962"/>
    </source>
</evidence>
<dbReference type="Proteomes" id="UP000471298">
    <property type="component" value="Unassembled WGS sequence"/>
</dbReference>
<evidence type="ECO:0000256" key="10">
    <source>
        <dbReference type="PIRSR" id="PIRSR000485-2"/>
    </source>
</evidence>
<dbReference type="GO" id="GO:0000287">
    <property type="term" value="F:magnesium ion binding"/>
    <property type="evidence" value="ECO:0007669"/>
    <property type="project" value="UniProtKB-UniRule"/>
</dbReference>
<gene>
    <name evidence="7 12" type="primary">purF</name>
    <name evidence="12" type="ORF">GCU85_05435</name>
</gene>
<dbReference type="Gene3D" id="3.60.20.10">
    <property type="entry name" value="Glutamine Phosphoribosylpyrophosphate, subunit 1, domain 1"/>
    <property type="match status" value="1"/>
</dbReference>
<dbReference type="NCBIfam" id="TIGR01134">
    <property type="entry name" value="purF"/>
    <property type="match status" value="1"/>
</dbReference>
<dbReference type="SUPFAM" id="SSF53271">
    <property type="entry name" value="PRTase-like"/>
    <property type="match status" value="1"/>
</dbReference>
<dbReference type="InterPro" id="IPR005854">
    <property type="entry name" value="PurF"/>
</dbReference>
<dbReference type="CDD" id="cd00715">
    <property type="entry name" value="GPATase_N"/>
    <property type="match status" value="1"/>
</dbReference>